<organism evidence="12 13">
    <name type="scientific">Puccinia sorghi</name>
    <dbReference type="NCBI Taxonomy" id="27349"/>
    <lineage>
        <taxon>Eukaryota</taxon>
        <taxon>Fungi</taxon>
        <taxon>Dikarya</taxon>
        <taxon>Basidiomycota</taxon>
        <taxon>Pucciniomycotina</taxon>
        <taxon>Pucciniomycetes</taxon>
        <taxon>Pucciniales</taxon>
        <taxon>Pucciniaceae</taxon>
        <taxon>Puccinia</taxon>
    </lineage>
</organism>
<dbReference type="Pfam" id="PF10433">
    <property type="entry name" value="Beta-prop_RSE1_1st"/>
    <property type="match status" value="1"/>
</dbReference>
<sequence>MNVIHRQHLPPSGAEFSCQASLTPSTLSRYSDTILSSKSRPKPITNLIVARSTLLQVFELCLLDQDESGHSHPRFHEQQETKNKNYKLFHICEHRLHGRVTGLQRLTTLDTQEDGLDRLLVSFQDAKVRMTLLEWSNSVADLVPISLHTFEKLPQITQGDLPRDFQAQLEIDPLSRCAVLLLPQATLAVLPFFQDQLDLDGLGLSGGLNSALDSEQQRFQTLPYASSFILDFNQQILNHVSSGIDNEQRPIKSVIALKFLPGFSEPTLAVLYHTQHTWSARLENDSNTTALIVLTLDLGSNHFPIISHTKNLPYDAHGLVACPKELAGVLVLCADMILHVDQSSKIIGAATNGWVKHTSDLQIPRQETVRLISPASNMTYRSQPDSQRPDDLEDGEEQDDESLPEGHEKLLIRLENSKIVFNKPDLAFVFLRDGQVFNLQFQKDGRTLTKLLFEKFDVRSIIPSTAVKLTENCLFVGSMSGDSALYAIDELHIQATADPSTNVQINTCKVVRTQANLDIDEDIYGERLDPNHLQPNDHPRLYDSNLLNRVDNGRARGLPSSKPFLRLCDVIQAHGPIRDFTMAATGVENVGCLSRTPLSYQRTQQMPLELLACTGAGDLGGLTVFHVSHSLGTPLRKRRKLNLNPSDSPISALFFTSLLIENRGASEERKLIWVLRSGPRTEILAYGESDELSLINTSPEKTLAVSPFFADKFVVQVTNSAVKLFTSNLKNVQIIDPEPAVEITHASIMENYVLLGTSCGAKLIYQGDHESKTLSKLYFPPDSQGISTASLLKAAFPVYNSRNETSSRPSLKSKTMDEEDDLYNNALEDSNGDVEMYHKDSIEDLQRQSTDNCAEACWLLTTTQSGNFHIRHLPTLVIVFTANRIDTLPETVFDEDKLQGDNTQPVDFFGSVDEAAPLEPIAHTFGFLTGAITYRPHLAVMLKSGAFAVYEILPSFALPTRLAEKQNHPAVLLKKVIARQFEALESFETPAESETRDVELSHAIKEQRSPQPMSFTSLKVDGKFKGVFLAGHPPVWLLSTDHGPCRIYDSPEGKHIHGVAQLSDGFLMALTEPSSNDEGKAQVLEPSLWETFIPEHVCFDREIPSTLVKTGRPFNQVLYDSCSETVVGASYLETAFANFDEEGNLLWQPDDESLIRATTFRSSLELILPGKWVTIDGYEFQQNEWVTSMANVDLDSRSTISGRRQFVGVGTTCNRAEDLAARGGIYVFEIIQVNPSERHREYNRSLRLRYYEETKACVTAVDAINGYFLHTMGQKLYAKCFEQDERLLAVGFLDIKPYATCLRIFKNFILLGDAVKGITLVAFQEEPYKLVELGHTYVDLKCSTVDFLAIDAKLAIVATDLNGVIRIFEYNPTSISTQVVITLNLKGDKSCSVGLNLILLAKCPVPCSLEKGLRRTTKLELWAHSLVASLDGSISSLIPAKDAVYKRLQLVQTRLTRHIQHFAGLNPKGHRYAIFPFSFFLFHYWWAINRGILDGELLMKFELLSISQQMEIASLAGSDRETVLVNLLNLRGLW</sequence>
<feature type="region of interest" description="Disordered" evidence="8">
    <location>
        <begin position="374"/>
        <end position="405"/>
    </location>
</feature>
<dbReference type="Proteomes" id="UP000037035">
    <property type="component" value="Unassembled WGS sequence"/>
</dbReference>
<dbReference type="GO" id="GO:0005634">
    <property type="term" value="C:nucleus"/>
    <property type="evidence" value="ECO:0007669"/>
    <property type="project" value="UniProtKB-SubCell"/>
</dbReference>
<evidence type="ECO:0000256" key="8">
    <source>
        <dbReference type="SAM" id="MobiDB-lite"/>
    </source>
</evidence>
<dbReference type="PANTHER" id="PTHR10644">
    <property type="entry name" value="DNA REPAIR/RNA PROCESSING CPSF FAMILY"/>
    <property type="match status" value="1"/>
</dbReference>
<dbReference type="GO" id="GO:0003676">
    <property type="term" value="F:nucleic acid binding"/>
    <property type="evidence" value="ECO:0007669"/>
    <property type="project" value="InterPro"/>
</dbReference>
<dbReference type="STRING" id="27349.A0A0L6U6X7"/>
<feature type="domain" description="RSE1/DDB1/CPSF1 first beta-propeller" evidence="10">
    <location>
        <begin position="84"/>
        <end position="345"/>
    </location>
</feature>
<dbReference type="InterPro" id="IPR015943">
    <property type="entry name" value="WD40/YVTN_repeat-like_dom_sf"/>
</dbReference>
<feature type="domain" description="RSE1/DDB1/CPSF1 second beta-propeller" evidence="11">
    <location>
        <begin position="680"/>
        <end position="1064"/>
    </location>
</feature>
<keyword evidence="13" id="KW-1185">Reference proteome</keyword>
<dbReference type="Pfam" id="PF03178">
    <property type="entry name" value="CPSF_A"/>
    <property type="match status" value="1"/>
</dbReference>
<evidence type="ECO:0000256" key="4">
    <source>
        <dbReference type="ARBA" id="ARBA00038304"/>
    </source>
</evidence>
<dbReference type="VEuPathDB" id="FungiDB:VP01_934g3"/>
<proteinExistence type="inferred from homology"/>
<dbReference type="FunFam" id="2.130.10.10:FF:000730">
    <property type="entry name" value="Chromosome 15, whole genome shotgun sequence"/>
    <property type="match status" value="1"/>
</dbReference>
<evidence type="ECO:0000259" key="10">
    <source>
        <dbReference type="Pfam" id="PF10433"/>
    </source>
</evidence>
<evidence type="ECO:0000256" key="7">
    <source>
        <dbReference type="ARBA" id="ARBA00041264"/>
    </source>
</evidence>
<evidence type="ECO:0000256" key="6">
    <source>
        <dbReference type="ARBA" id="ARBA00039443"/>
    </source>
</evidence>
<comment type="similarity">
    <text evidence="4">Belongs to the CFT1 family.</text>
</comment>
<dbReference type="Pfam" id="PF23726">
    <property type="entry name" value="Beta-prop_RSE1_2nd"/>
    <property type="match status" value="1"/>
</dbReference>
<dbReference type="Gene3D" id="2.130.10.10">
    <property type="entry name" value="YVTN repeat-like/Quinoprotein amine dehydrogenase"/>
    <property type="match status" value="3"/>
</dbReference>
<comment type="function">
    <text evidence="3">RNA-binding component of the cleavage and polyadenylation factor (CPF) complex, which plays a key role in polyadenylation-dependent pre-mRNA 3'-end formation and cooperates with cleavage factors including the CFIA complex and NAB4/CFIB. Involved in poly(A) site recognition. May be involved in coupling transcription termination and mRNA 3'-end formation.</text>
</comment>
<evidence type="ECO:0000259" key="9">
    <source>
        <dbReference type="Pfam" id="PF03178"/>
    </source>
</evidence>
<feature type="compositionally biased region" description="Acidic residues" evidence="8">
    <location>
        <begin position="391"/>
        <end position="403"/>
    </location>
</feature>
<dbReference type="InterPro" id="IPR050358">
    <property type="entry name" value="RSE1/DDB1/CFT1"/>
</dbReference>
<dbReference type="OrthoDB" id="6109at2759"/>
<feature type="domain" description="RSE1/DDB1/CPSF1 C-terminal" evidence="9">
    <location>
        <begin position="1162"/>
        <end position="1502"/>
    </location>
</feature>
<reference evidence="12 13" key="1">
    <citation type="submission" date="2015-08" db="EMBL/GenBank/DDBJ databases">
        <title>Next Generation Sequencing and Analysis of the Genome of Puccinia sorghi L Schw, the Causal Agent of Maize Common Rust.</title>
        <authorList>
            <person name="Rochi L."/>
            <person name="Burguener G."/>
            <person name="Darino M."/>
            <person name="Turjanski A."/>
            <person name="Kreff E."/>
            <person name="Dieguez M.J."/>
            <person name="Sacco F."/>
        </authorList>
    </citation>
    <scope>NUCLEOTIDE SEQUENCE [LARGE SCALE GENOMIC DNA]</scope>
    <source>
        <strain evidence="12 13">RO10H11247</strain>
    </source>
</reference>
<comment type="caution">
    <text evidence="12">The sequence shown here is derived from an EMBL/GenBank/DDBJ whole genome shotgun (WGS) entry which is preliminary data.</text>
</comment>
<evidence type="ECO:0000256" key="2">
    <source>
        <dbReference type="ARBA" id="ARBA00023242"/>
    </source>
</evidence>
<feature type="compositionally biased region" description="Polar residues" evidence="8">
    <location>
        <begin position="374"/>
        <end position="386"/>
    </location>
</feature>
<evidence type="ECO:0000256" key="1">
    <source>
        <dbReference type="ARBA" id="ARBA00004123"/>
    </source>
</evidence>
<dbReference type="InterPro" id="IPR058543">
    <property type="entry name" value="Beta-prop_RSE1/DDB1/CPSF1_2nd"/>
</dbReference>
<evidence type="ECO:0000256" key="5">
    <source>
        <dbReference type="ARBA" id="ARBA00039187"/>
    </source>
</evidence>
<gene>
    <name evidence="12" type="ORF">VP01_934g3</name>
</gene>
<name>A0A0L6U6X7_9BASI</name>
<protein>
    <recommendedName>
        <fullName evidence="6">Protein CFT1</fullName>
    </recommendedName>
    <alternativeName>
        <fullName evidence="7">Cleavage factor two protein 1</fullName>
    </alternativeName>
    <alternativeName>
        <fullName evidence="5">Protein cft1</fullName>
    </alternativeName>
</protein>
<evidence type="ECO:0000259" key="11">
    <source>
        <dbReference type="Pfam" id="PF23726"/>
    </source>
</evidence>
<dbReference type="InterPro" id="IPR004871">
    <property type="entry name" value="RSE1/DDB1/CPSF1_C"/>
</dbReference>
<evidence type="ECO:0000313" key="13">
    <source>
        <dbReference type="Proteomes" id="UP000037035"/>
    </source>
</evidence>
<evidence type="ECO:0000313" key="12">
    <source>
        <dbReference type="EMBL" id="KNZ44261.1"/>
    </source>
</evidence>
<dbReference type="EMBL" id="LAVV01014993">
    <property type="protein sequence ID" value="KNZ44261.1"/>
    <property type="molecule type" value="Genomic_DNA"/>
</dbReference>
<accession>A0A0L6U6X7</accession>
<comment type="subcellular location">
    <subcellularLocation>
        <location evidence="1">Nucleus</location>
    </subcellularLocation>
</comment>
<keyword evidence="2" id="KW-0539">Nucleus</keyword>
<evidence type="ECO:0000256" key="3">
    <source>
        <dbReference type="ARBA" id="ARBA00037232"/>
    </source>
</evidence>
<dbReference type="InterPro" id="IPR018846">
    <property type="entry name" value="Beta-prop_RSE1/DDB1/CPSF1_1st"/>
</dbReference>